<dbReference type="InterPro" id="IPR001296">
    <property type="entry name" value="Glyco_trans_1"/>
</dbReference>
<keyword evidence="5" id="KW-1185">Reference proteome</keyword>
<evidence type="ECO:0000313" key="5">
    <source>
        <dbReference type="Proteomes" id="UP000019365"/>
    </source>
</evidence>
<dbReference type="Gene3D" id="3.40.50.2000">
    <property type="entry name" value="Glycogen Phosphorylase B"/>
    <property type="match status" value="2"/>
</dbReference>
<keyword evidence="1" id="KW-0808">Transferase</keyword>
<dbReference type="SUPFAM" id="SSF53756">
    <property type="entry name" value="UDP-Glycosyltransferase/glycogen phosphorylase"/>
    <property type="match status" value="1"/>
</dbReference>
<comment type="caution">
    <text evidence="4">The sequence shown here is derived from an EMBL/GenBank/DDBJ whole genome shotgun (WGS) entry which is preliminary data.</text>
</comment>
<dbReference type="PANTHER" id="PTHR46401:SF2">
    <property type="entry name" value="GLYCOSYLTRANSFERASE WBBK-RELATED"/>
    <property type="match status" value="1"/>
</dbReference>
<reference evidence="4 5" key="1">
    <citation type="journal article" date="2014" name="PLoS ONE">
        <title>Rumen cellulosomics: divergent fiber-degrading strategies revealed by comparative genome-wide analysis of six ruminococcal strains.</title>
        <authorList>
            <person name="Dassa B."/>
            <person name="Borovok I."/>
            <person name="Ruimy-Israeli V."/>
            <person name="Lamed R."/>
            <person name="Flint H.J."/>
            <person name="Duncan S.H."/>
            <person name="Henrissat B."/>
            <person name="Coutinho P."/>
            <person name="Morrison M."/>
            <person name="Mosoni P."/>
            <person name="Yeoman C.J."/>
            <person name="White B.A."/>
            <person name="Bayer E.A."/>
        </authorList>
    </citation>
    <scope>NUCLEOTIDE SEQUENCE [LARGE SCALE GENOMIC DNA]</scope>
    <source>
        <strain evidence="4 5">007c</strain>
    </source>
</reference>
<gene>
    <name evidence="4" type="ORF">RF007C_14845</name>
</gene>
<evidence type="ECO:0000313" key="4">
    <source>
        <dbReference type="EMBL" id="EWM52888.1"/>
    </source>
</evidence>
<feature type="domain" description="Glycosyl transferase family 1" evidence="2">
    <location>
        <begin position="202"/>
        <end position="357"/>
    </location>
</feature>
<dbReference type="RefSeq" id="WP_037300008.1">
    <property type="nucleotide sequence ID" value="NZ_ATAX01000028.1"/>
</dbReference>
<sequence length="383" mass="43332">MRITFDAVPICSDKITGIGWCEVGQTQALAELYPGNRYEYSFFTSGDAERTKRVEKFAGKRIKLNTSGFSGYLYRAVSTFLPVPYSFFFGRKSDITHFFNYIVPPFVHGRKVVTVHDMVYKAFPETVRGRTRFMLEMGLKRSMKRADLIVTDSEFSKSEIIKYFPQHEKKIRVVPCGVDLERFHPCSEPERIPEVKKSLEIEGDYFLYLGTIEPRKNLERLITAYGAFVRKVGGSSPKLVLAGGKGWLDNGIYSRVEKLELTGKVIFTKYVPSEDMNPLMCGALAFVFPSLYEGFGMPPLEAMACGVPVLTSGEASLPEVTGDCAVICDAYDAKSIAQGMYRLYSDSGLRRELGIKGMERAKNFTWKRSAEMLMDVYRELKNE</sequence>
<dbReference type="PANTHER" id="PTHR46401">
    <property type="entry name" value="GLYCOSYLTRANSFERASE WBBK-RELATED"/>
    <property type="match status" value="1"/>
</dbReference>
<dbReference type="GO" id="GO:0009103">
    <property type="term" value="P:lipopolysaccharide biosynthetic process"/>
    <property type="evidence" value="ECO:0007669"/>
    <property type="project" value="TreeGrafter"/>
</dbReference>
<evidence type="ECO:0000256" key="1">
    <source>
        <dbReference type="ARBA" id="ARBA00022679"/>
    </source>
</evidence>
<dbReference type="PATRIC" id="fig|1341157.4.peg.2364"/>
<dbReference type="InterPro" id="IPR028098">
    <property type="entry name" value="Glyco_trans_4-like_N"/>
</dbReference>
<dbReference type="Proteomes" id="UP000019365">
    <property type="component" value="Unassembled WGS sequence"/>
</dbReference>
<accession>W7UG11</accession>
<dbReference type="AlphaFoldDB" id="W7UG11"/>
<proteinExistence type="predicted"/>
<feature type="domain" description="Glycosyltransferase subfamily 4-like N-terminal" evidence="3">
    <location>
        <begin position="29"/>
        <end position="182"/>
    </location>
</feature>
<dbReference type="OrthoDB" id="9802525at2"/>
<dbReference type="Pfam" id="PF13439">
    <property type="entry name" value="Glyco_transf_4"/>
    <property type="match status" value="1"/>
</dbReference>
<evidence type="ECO:0000259" key="2">
    <source>
        <dbReference type="Pfam" id="PF00534"/>
    </source>
</evidence>
<evidence type="ECO:0008006" key="6">
    <source>
        <dbReference type="Google" id="ProtNLM"/>
    </source>
</evidence>
<dbReference type="CDD" id="cd03809">
    <property type="entry name" value="GT4_MtfB-like"/>
    <property type="match status" value="1"/>
</dbReference>
<evidence type="ECO:0000259" key="3">
    <source>
        <dbReference type="Pfam" id="PF13439"/>
    </source>
</evidence>
<dbReference type="EMBL" id="ATAX01000028">
    <property type="protein sequence ID" value="EWM52888.1"/>
    <property type="molecule type" value="Genomic_DNA"/>
</dbReference>
<dbReference type="Pfam" id="PF00534">
    <property type="entry name" value="Glycos_transf_1"/>
    <property type="match status" value="1"/>
</dbReference>
<dbReference type="FunFam" id="3.40.50.2000:FF:000119">
    <property type="entry name" value="Glycosyl transferase group 1"/>
    <property type="match status" value="1"/>
</dbReference>
<protein>
    <recommendedName>
        <fullName evidence="6">Glycosyl transferase family 1</fullName>
    </recommendedName>
</protein>
<organism evidence="4 5">
    <name type="scientific">Ruminococcus flavefaciens 007c</name>
    <dbReference type="NCBI Taxonomy" id="1341157"/>
    <lineage>
        <taxon>Bacteria</taxon>
        <taxon>Bacillati</taxon>
        <taxon>Bacillota</taxon>
        <taxon>Clostridia</taxon>
        <taxon>Eubacteriales</taxon>
        <taxon>Oscillospiraceae</taxon>
        <taxon>Ruminococcus</taxon>
    </lineage>
</organism>
<dbReference type="eggNOG" id="COG0438">
    <property type="taxonomic scope" value="Bacteria"/>
</dbReference>
<name>W7UG11_RUMFL</name>
<dbReference type="GO" id="GO:0016757">
    <property type="term" value="F:glycosyltransferase activity"/>
    <property type="evidence" value="ECO:0007669"/>
    <property type="project" value="InterPro"/>
</dbReference>